<gene>
    <name evidence="4" type="ORF">DW687_06235</name>
</gene>
<dbReference type="GO" id="GO:0043856">
    <property type="term" value="F:anti-sigma factor antagonist activity"/>
    <property type="evidence" value="ECO:0007669"/>
    <property type="project" value="InterPro"/>
</dbReference>
<dbReference type="Pfam" id="PF01740">
    <property type="entry name" value="STAS"/>
    <property type="match status" value="1"/>
</dbReference>
<evidence type="ECO:0000313" key="4">
    <source>
        <dbReference type="EMBL" id="RGD74362.1"/>
    </source>
</evidence>
<dbReference type="AlphaFoldDB" id="A0A3E3DYL7"/>
<name>A0A3E3DYL7_9FIRM</name>
<dbReference type="InterPro" id="IPR036513">
    <property type="entry name" value="STAS_dom_sf"/>
</dbReference>
<comment type="caution">
    <text evidence="4">The sequence shown here is derived from an EMBL/GenBank/DDBJ whole genome shotgun (WGS) entry which is preliminary data.</text>
</comment>
<accession>A0A3E3DYL7</accession>
<dbReference type="PANTHER" id="PTHR33495:SF2">
    <property type="entry name" value="ANTI-SIGMA FACTOR ANTAGONIST TM_1081-RELATED"/>
    <property type="match status" value="1"/>
</dbReference>
<dbReference type="EMBL" id="QUSM01000003">
    <property type="protein sequence ID" value="RGD74362.1"/>
    <property type="molecule type" value="Genomic_DNA"/>
</dbReference>
<evidence type="ECO:0000256" key="2">
    <source>
        <dbReference type="RuleBase" id="RU003749"/>
    </source>
</evidence>
<dbReference type="NCBIfam" id="TIGR00377">
    <property type="entry name" value="ant_ant_sig"/>
    <property type="match status" value="1"/>
</dbReference>
<protein>
    <recommendedName>
        <fullName evidence="2">Anti-sigma factor antagonist</fullName>
    </recommendedName>
</protein>
<dbReference type="Gene3D" id="3.30.750.24">
    <property type="entry name" value="STAS domain"/>
    <property type="match status" value="1"/>
</dbReference>
<dbReference type="PROSITE" id="PS50801">
    <property type="entry name" value="STAS"/>
    <property type="match status" value="1"/>
</dbReference>
<dbReference type="Proteomes" id="UP000261212">
    <property type="component" value="Unassembled WGS sequence"/>
</dbReference>
<dbReference type="PANTHER" id="PTHR33495">
    <property type="entry name" value="ANTI-SIGMA FACTOR ANTAGONIST TM_1081-RELATED-RELATED"/>
    <property type="match status" value="1"/>
</dbReference>
<dbReference type="RefSeq" id="WP_007049262.1">
    <property type="nucleotide sequence ID" value="NZ_CABKNJ010000005.1"/>
</dbReference>
<dbReference type="GeneID" id="97999699"/>
<reference evidence="4 5" key="1">
    <citation type="submission" date="2018-08" db="EMBL/GenBank/DDBJ databases">
        <title>A genome reference for cultivated species of the human gut microbiota.</title>
        <authorList>
            <person name="Zou Y."/>
            <person name="Xue W."/>
            <person name="Luo G."/>
        </authorList>
    </citation>
    <scope>NUCLEOTIDE SEQUENCE [LARGE SCALE GENOMIC DNA]</scope>
    <source>
        <strain evidence="4 5">AM25-6</strain>
    </source>
</reference>
<dbReference type="InterPro" id="IPR002645">
    <property type="entry name" value="STAS_dom"/>
</dbReference>
<feature type="domain" description="STAS" evidence="3">
    <location>
        <begin position="1"/>
        <end position="111"/>
    </location>
</feature>
<evidence type="ECO:0000259" key="3">
    <source>
        <dbReference type="PROSITE" id="PS50801"/>
    </source>
</evidence>
<dbReference type="InterPro" id="IPR003658">
    <property type="entry name" value="Anti-sigma_ant"/>
</dbReference>
<evidence type="ECO:0000313" key="5">
    <source>
        <dbReference type="Proteomes" id="UP000261212"/>
    </source>
</evidence>
<dbReference type="SUPFAM" id="SSF52091">
    <property type="entry name" value="SpoIIaa-like"/>
    <property type="match status" value="1"/>
</dbReference>
<sequence length="114" mass="12979">MNFEINIAGNTLTIKIKGDLDDHVTLDLRENIDYALCKKEIKNLIFDLSELTFMDSAGIGLFMGRYKKISAQNGKCGLVTKDKQIIKILRMSGILSIFDLFNTLEEGIEKYENR</sequence>
<evidence type="ECO:0000256" key="1">
    <source>
        <dbReference type="ARBA" id="ARBA00009013"/>
    </source>
</evidence>
<organism evidence="4 5">
    <name type="scientific">Anaerofustis stercorihominis</name>
    <dbReference type="NCBI Taxonomy" id="214853"/>
    <lineage>
        <taxon>Bacteria</taxon>
        <taxon>Bacillati</taxon>
        <taxon>Bacillota</taxon>
        <taxon>Clostridia</taxon>
        <taxon>Eubacteriales</taxon>
        <taxon>Eubacteriaceae</taxon>
        <taxon>Anaerofustis</taxon>
    </lineage>
</organism>
<proteinExistence type="inferred from homology"/>
<comment type="similarity">
    <text evidence="1 2">Belongs to the anti-sigma-factor antagonist family.</text>
</comment>
<dbReference type="CDD" id="cd07043">
    <property type="entry name" value="STAS_anti-anti-sigma_factors"/>
    <property type="match status" value="1"/>
</dbReference>